<evidence type="ECO:0000313" key="1">
    <source>
        <dbReference type="EMBL" id="KIJ06466.1"/>
    </source>
</evidence>
<evidence type="ECO:0000313" key="2">
    <source>
        <dbReference type="Proteomes" id="UP000053647"/>
    </source>
</evidence>
<sequence length="195" mass="22592">MSRLPPAFTSLYRLALRSTSASVLHHTIARKNLCKLWRPAFDAAAQVVRELQSYQLSQMERTRRERLLNIFQLRVDATLTLLLNSANSRGIPHQVVRNLNLLRKRHVDWVQGGYYSQLSKNAWKPQLSPTAPEYSSRSLIPESHRAAVIQARRRENKQVDERCWKALGEVVRMAEGRHNMSLGRVRLKPWAMEKS</sequence>
<accession>A0A0C9TGP9</accession>
<dbReference type="AlphaFoldDB" id="A0A0C9TGP9"/>
<reference evidence="2" key="2">
    <citation type="submission" date="2015-01" db="EMBL/GenBank/DDBJ databases">
        <title>Evolutionary Origins and Diversification of the Mycorrhizal Mutualists.</title>
        <authorList>
            <consortium name="DOE Joint Genome Institute"/>
            <consortium name="Mycorrhizal Genomics Consortium"/>
            <person name="Kohler A."/>
            <person name="Kuo A."/>
            <person name="Nagy L.G."/>
            <person name="Floudas D."/>
            <person name="Copeland A."/>
            <person name="Barry K.W."/>
            <person name="Cichocki N."/>
            <person name="Veneault-Fourrey C."/>
            <person name="LaButti K."/>
            <person name="Lindquist E.A."/>
            <person name="Lipzen A."/>
            <person name="Lundell T."/>
            <person name="Morin E."/>
            <person name="Murat C."/>
            <person name="Riley R."/>
            <person name="Ohm R."/>
            <person name="Sun H."/>
            <person name="Tunlid A."/>
            <person name="Henrissat B."/>
            <person name="Grigoriev I.V."/>
            <person name="Hibbett D.S."/>
            <person name="Martin F."/>
        </authorList>
    </citation>
    <scope>NUCLEOTIDE SEQUENCE [LARGE SCALE GENOMIC DNA]</scope>
    <source>
        <strain evidence="2">ATCC 200175</strain>
    </source>
</reference>
<reference evidence="1 2" key="1">
    <citation type="submission" date="2014-06" db="EMBL/GenBank/DDBJ databases">
        <authorList>
            <consortium name="DOE Joint Genome Institute"/>
            <person name="Kuo A."/>
            <person name="Kohler A."/>
            <person name="Nagy L.G."/>
            <person name="Floudas D."/>
            <person name="Copeland A."/>
            <person name="Barry K.W."/>
            <person name="Cichocki N."/>
            <person name="Veneault-Fourrey C."/>
            <person name="LaButti K."/>
            <person name="Lindquist E.A."/>
            <person name="Lipzen A."/>
            <person name="Lundell T."/>
            <person name="Morin E."/>
            <person name="Murat C."/>
            <person name="Sun H."/>
            <person name="Tunlid A."/>
            <person name="Henrissat B."/>
            <person name="Grigoriev I.V."/>
            <person name="Hibbett D.S."/>
            <person name="Martin F."/>
            <person name="Nordberg H.P."/>
            <person name="Cantor M.N."/>
            <person name="Hua S.X."/>
        </authorList>
    </citation>
    <scope>NUCLEOTIDE SEQUENCE [LARGE SCALE GENOMIC DNA]</scope>
    <source>
        <strain evidence="1 2">ATCC 200175</strain>
    </source>
</reference>
<dbReference type="Proteomes" id="UP000053647">
    <property type="component" value="Unassembled WGS sequence"/>
</dbReference>
<dbReference type="HOGENOM" id="CLU_120113_0_0_1"/>
<proteinExistence type="predicted"/>
<gene>
    <name evidence="1" type="ORF">PAXINDRAFT_91935</name>
</gene>
<name>A0A0C9TGP9_PAXIN</name>
<dbReference type="EMBL" id="KN820312">
    <property type="protein sequence ID" value="KIJ06466.1"/>
    <property type="molecule type" value="Genomic_DNA"/>
</dbReference>
<keyword evidence="2" id="KW-1185">Reference proteome</keyword>
<dbReference type="OrthoDB" id="2770090at2759"/>
<protein>
    <submittedName>
        <fullName evidence="1">Uncharacterized protein</fullName>
    </submittedName>
</protein>
<organism evidence="1 2">
    <name type="scientific">Paxillus involutus ATCC 200175</name>
    <dbReference type="NCBI Taxonomy" id="664439"/>
    <lineage>
        <taxon>Eukaryota</taxon>
        <taxon>Fungi</taxon>
        <taxon>Dikarya</taxon>
        <taxon>Basidiomycota</taxon>
        <taxon>Agaricomycotina</taxon>
        <taxon>Agaricomycetes</taxon>
        <taxon>Agaricomycetidae</taxon>
        <taxon>Boletales</taxon>
        <taxon>Paxilineae</taxon>
        <taxon>Paxillaceae</taxon>
        <taxon>Paxillus</taxon>
    </lineage>
</organism>